<dbReference type="Pfam" id="PF01070">
    <property type="entry name" value="FMN_dh"/>
    <property type="match status" value="1"/>
</dbReference>
<comment type="caution">
    <text evidence="5">The sequence shown here is derived from an EMBL/GenBank/DDBJ whole genome shotgun (WGS) entry which is preliminary data.</text>
</comment>
<comment type="cofactor">
    <cofactor evidence="1">
        <name>FMN</name>
        <dbReference type="ChEBI" id="CHEBI:58210"/>
    </cofactor>
</comment>
<sequence>IGRPILYGLACGGQDGVRRVLDILKHELVYDMACCGLTSIDQINKDILYKH</sequence>
<dbReference type="PANTHER" id="PTHR10578">
    <property type="entry name" value="S -2-HYDROXY-ACID OXIDASE-RELATED"/>
    <property type="match status" value="1"/>
</dbReference>
<dbReference type="Gene3D" id="3.20.20.70">
    <property type="entry name" value="Aldolase class I"/>
    <property type="match status" value="1"/>
</dbReference>
<dbReference type="Proteomes" id="UP000663823">
    <property type="component" value="Unassembled WGS sequence"/>
</dbReference>
<evidence type="ECO:0000256" key="3">
    <source>
        <dbReference type="ARBA" id="ARBA00022643"/>
    </source>
</evidence>
<dbReference type="InterPro" id="IPR013785">
    <property type="entry name" value="Aldolase_TIM"/>
</dbReference>
<dbReference type="AlphaFoldDB" id="A0A820F4R2"/>
<dbReference type="EMBL" id="CAJOAX010034533">
    <property type="protein sequence ID" value="CAF4258966.1"/>
    <property type="molecule type" value="Genomic_DNA"/>
</dbReference>
<feature type="non-terminal residue" evidence="5">
    <location>
        <position position="1"/>
    </location>
</feature>
<proteinExistence type="predicted"/>
<evidence type="ECO:0000256" key="2">
    <source>
        <dbReference type="ARBA" id="ARBA00022630"/>
    </source>
</evidence>
<dbReference type="SUPFAM" id="SSF51395">
    <property type="entry name" value="FMN-linked oxidoreductases"/>
    <property type="match status" value="1"/>
</dbReference>
<dbReference type="InterPro" id="IPR000262">
    <property type="entry name" value="FMN-dep_DH"/>
</dbReference>
<protein>
    <recommendedName>
        <fullName evidence="4">FMN-dependent dehydrogenase domain-containing protein</fullName>
    </recommendedName>
</protein>
<feature type="domain" description="FMN-dependent dehydrogenase" evidence="4">
    <location>
        <begin position="1"/>
        <end position="49"/>
    </location>
</feature>
<name>A0A820F4R2_9BILA</name>
<evidence type="ECO:0000256" key="1">
    <source>
        <dbReference type="ARBA" id="ARBA00001917"/>
    </source>
</evidence>
<evidence type="ECO:0000259" key="4">
    <source>
        <dbReference type="Pfam" id="PF01070"/>
    </source>
</evidence>
<accession>A0A820F4R2</accession>
<dbReference type="GO" id="GO:0016491">
    <property type="term" value="F:oxidoreductase activity"/>
    <property type="evidence" value="ECO:0007669"/>
    <property type="project" value="InterPro"/>
</dbReference>
<evidence type="ECO:0000313" key="5">
    <source>
        <dbReference type="EMBL" id="CAF4258966.1"/>
    </source>
</evidence>
<gene>
    <name evidence="5" type="ORF">OTI717_LOCUS40694</name>
</gene>
<evidence type="ECO:0000313" key="6">
    <source>
        <dbReference type="Proteomes" id="UP000663823"/>
    </source>
</evidence>
<keyword evidence="2" id="KW-0285">Flavoprotein</keyword>
<keyword evidence="3" id="KW-0288">FMN</keyword>
<dbReference type="PANTHER" id="PTHR10578:SF107">
    <property type="entry name" value="2-HYDROXYACID OXIDASE 1"/>
    <property type="match status" value="1"/>
</dbReference>
<organism evidence="5 6">
    <name type="scientific">Rotaria sordida</name>
    <dbReference type="NCBI Taxonomy" id="392033"/>
    <lineage>
        <taxon>Eukaryota</taxon>
        <taxon>Metazoa</taxon>
        <taxon>Spiralia</taxon>
        <taxon>Gnathifera</taxon>
        <taxon>Rotifera</taxon>
        <taxon>Eurotatoria</taxon>
        <taxon>Bdelloidea</taxon>
        <taxon>Philodinida</taxon>
        <taxon>Philodinidae</taxon>
        <taxon>Rotaria</taxon>
    </lineage>
</organism>
<reference evidence="5" key="1">
    <citation type="submission" date="2021-02" db="EMBL/GenBank/DDBJ databases">
        <authorList>
            <person name="Nowell W R."/>
        </authorList>
    </citation>
    <scope>NUCLEOTIDE SEQUENCE</scope>
</reference>